<dbReference type="InterPro" id="IPR036291">
    <property type="entry name" value="NAD(P)-bd_dom_sf"/>
</dbReference>
<reference evidence="3 4" key="1">
    <citation type="submission" date="2016-11" db="EMBL/GenBank/DDBJ databases">
        <title>Complete genome sequence of Streptomyces niveus SCSIO 3406.</title>
        <authorList>
            <person name="Zhu Q."/>
            <person name="Cheng W."/>
            <person name="Song Y."/>
            <person name="Li Q."/>
            <person name="Ju J."/>
        </authorList>
    </citation>
    <scope>NUCLEOTIDE SEQUENCE [LARGE SCALE GENOMIC DNA]</scope>
    <source>
        <strain evidence="3 4">SCSIO 3406</strain>
    </source>
</reference>
<dbReference type="PANTHER" id="PTHR44154">
    <property type="entry name" value="QUINONE OXIDOREDUCTASE"/>
    <property type="match status" value="1"/>
</dbReference>
<dbReference type="OrthoDB" id="9790818at2"/>
<dbReference type="GO" id="GO:0043880">
    <property type="term" value="F:crotonyl-CoA reductase activity"/>
    <property type="evidence" value="ECO:0007669"/>
    <property type="project" value="InterPro"/>
</dbReference>
<dbReference type="SMART" id="SM00829">
    <property type="entry name" value="PKS_ER"/>
    <property type="match status" value="1"/>
</dbReference>
<dbReference type="SUPFAM" id="SSF51735">
    <property type="entry name" value="NAD(P)-binding Rossmann-fold domains"/>
    <property type="match status" value="1"/>
</dbReference>
<dbReference type="InterPro" id="IPR011032">
    <property type="entry name" value="GroES-like_sf"/>
</dbReference>
<keyword evidence="1" id="KW-0521">NADP</keyword>
<accession>A0A1U9R263</accession>
<name>A0A1U9R263_STRNV</name>
<dbReference type="Pfam" id="PF08240">
    <property type="entry name" value="ADH_N"/>
    <property type="match status" value="1"/>
</dbReference>
<proteinExistence type="predicted"/>
<dbReference type="SUPFAM" id="SSF50129">
    <property type="entry name" value="GroES-like"/>
    <property type="match status" value="1"/>
</dbReference>
<gene>
    <name evidence="3" type="ORF">BBN63_00225</name>
</gene>
<dbReference type="InterPro" id="IPR013149">
    <property type="entry name" value="ADH-like_C"/>
</dbReference>
<dbReference type="Proteomes" id="UP000189677">
    <property type="component" value="Chromosome"/>
</dbReference>
<dbReference type="EMBL" id="CP018047">
    <property type="protein sequence ID" value="AQU70527.1"/>
    <property type="molecule type" value="Genomic_DNA"/>
</dbReference>
<dbReference type="InterPro" id="IPR020843">
    <property type="entry name" value="ER"/>
</dbReference>
<dbReference type="Gene3D" id="3.90.180.10">
    <property type="entry name" value="Medium-chain alcohol dehydrogenases, catalytic domain"/>
    <property type="match status" value="2"/>
</dbReference>
<dbReference type="NCBIfam" id="TIGR01751">
    <property type="entry name" value="crot-CoA-red"/>
    <property type="match status" value="1"/>
</dbReference>
<dbReference type="InterPro" id="IPR010085">
    <property type="entry name" value="Crot_CoA_red"/>
</dbReference>
<feature type="domain" description="Enoyl reductase (ER)" evidence="2">
    <location>
        <begin position="46"/>
        <end position="410"/>
    </location>
</feature>
<evidence type="ECO:0000259" key="2">
    <source>
        <dbReference type="SMART" id="SM00829"/>
    </source>
</evidence>
<keyword evidence="4" id="KW-1185">Reference proteome</keyword>
<protein>
    <submittedName>
        <fullName evidence="3">Crotonyl-CoA carboxylase/reductase</fullName>
    </submittedName>
</protein>
<dbReference type="InterPro" id="IPR013154">
    <property type="entry name" value="ADH-like_N"/>
</dbReference>
<sequence>MDALAEAVIAGASPAALQREAVPISYTAAHLRAADIGMFDGCEDADVRRSLRVGGVPMPSLAPDEVLVAVMASSINYNTVWSAMFQPMPTFNFLKRYGKRGGDALRHDQPHHVVGSDGAGVVVRAGAAVRRWKIGDHVVVSCIQVDDHEPATHADSVLGAEQRAWGYETNFGGLAHYTVVKASQLITKPGHLTWEEAASNMLTATTSYRMLIGDKGARIKVGDIVLIWGATGGLGAFAVQLVKQAGGIPVGVVGSEAKERALSALGCDVAINRMEIGLTDDATPEQTIEQGKRLGRIIRKKVGEDPHVAFDYVGRATFGISVFVVRRGGTVVTCGSSTGFQHTYDNRYLWMNSKRILGSHAANLNEQAECARLFNLGKISPVLSAVYPLDEVGDAARLVQKNEHMGKVGVLCMAPKEGMGITDQELRDSIGEARMNPLRAV</sequence>
<organism evidence="3 4">
    <name type="scientific">Streptomyces niveus</name>
    <name type="common">Streptomyces spheroides</name>
    <dbReference type="NCBI Taxonomy" id="193462"/>
    <lineage>
        <taxon>Bacteria</taxon>
        <taxon>Bacillati</taxon>
        <taxon>Actinomycetota</taxon>
        <taxon>Actinomycetes</taxon>
        <taxon>Kitasatosporales</taxon>
        <taxon>Streptomycetaceae</taxon>
        <taxon>Streptomyces</taxon>
    </lineage>
</organism>
<dbReference type="RefSeq" id="WP_078079229.1">
    <property type="nucleotide sequence ID" value="NZ_CP018047.1"/>
</dbReference>
<dbReference type="InterPro" id="IPR051603">
    <property type="entry name" value="Zinc-ADH_QOR/CCCR"/>
</dbReference>
<dbReference type="PANTHER" id="PTHR44154:SF1">
    <property type="entry name" value="QUINONE OXIDOREDUCTASE"/>
    <property type="match status" value="1"/>
</dbReference>
<dbReference type="AlphaFoldDB" id="A0A1U9R263"/>
<evidence type="ECO:0000313" key="3">
    <source>
        <dbReference type="EMBL" id="AQU70527.1"/>
    </source>
</evidence>
<dbReference type="Pfam" id="PF00107">
    <property type="entry name" value="ADH_zinc_N"/>
    <property type="match status" value="1"/>
</dbReference>
<dbReference type="KEGG" id="snw:BBN63_00225"/>
<evidence type="ECO:0000256" key="1">
    <source>
        <dbReference type="ARBA" id="ARBA00022857"/>
    </source>
</evidence>
<evidence type="ECO:0000313" key="4">
    <source>
        <dbReference type="Proteomes" id="UP000189677"/>
    </source>
</evidence>